<protein>
    <recommendedName>
        <fullName evidence="4">Cyclase dehydrase</fullName>
    </recommendedName>
</protein>
<keyword evidence="1" id="KW-0472">Membrane</keyword>
<keyword evidence="1" id="KW-1133">Transmembrane helix</keyword>
<dbReference type="RefSeq" id="WP_169199355.1">
    <property type="nucleotide sequence ID" value="NZ_WTVH02000010.1"/>
</dbReference>
<organism evidence="2 3">
    <name type="scientific">Aromatoleum buckelii</name>
    <dbReference type="NCBI Taxonomy" id="200254"/>
    <lineage>
        <taxon>Bacteria</taxon>
        <taxon>Pseudomonadati</taxon>
        <taxon>Pseudomonadota</taxon>
        <taxon>Betaproteobacteria</taxon>
        <taxon>Rhodocyclales</taxon>
        <taxon>Rhodocyclaceae</taxon>
        <taxon>Aromatoleum</taxon>
    </lineage>
</organism>
<evidence type="ECO:0000256" key="1">
    <source>
        <dbReference type="SAM" id="Phobius"/>
    </source>
</evidence>
<name>A0ABX1N4F1_9RHOO</name>
<comment type="caution">
    <text evidence="2">The sequence shown here is derived from an EMBL/GenBank/DDBJ whole genome shotgun (WGS) entry which is preliminary data.</text>
</comment>
<sequence length="181" mass="19373">MSATAFTRTTTRHRRTRAAARGLGWFSIGLGVAQVLMPRVVAGVAGLRGSERFVRACGVREIVTGIGILAARRPGPWMWVRVAGDAFDFAALGSAHNVRRPASRALLGAVAAVAALDAGCANALDRIERRGRPPVRDYHDRRGLPLPPVAMRGAARKDFEMPPDMATPALLAPWPPVALRP</sequence>
<dbReference type="EMBL" id="WTVH01000023">
    <property type="protein sequence ID" value="NMF94118.1"/>
    <property type="molecule type" value="Genomic_DNA"/>
</dbReference>
<proteinExistence type="predicted"/>
<reference evidence="2" key="1">
    <citation type="submission" date="2019-12" db="EMBL/GenBank/DDBJ databases">
        <title>Comparative genomics gives insights into the taxonomy of the Azoarcus-Aromatoleum group and reveals separate origins of nif in the plant-associated Azoarcus and non-plant-associated Aromatoleum sub-groups.</title>
        <authorList>
            <person name="Lafos M."/>
            <person name="Maluk M."/>
            <person name="Batista M."/>
            <person name="Junghare M."/>
            <person name="Carmona M."/>
            <person name="Faoro H."/>
            <person name="Cruz L.M."/>
            <person name="Battistoni F."/>
            <person name="De Souza E."/>
            <person name="Pedrosa F."/>
            <person name="Chen W.-M."/>
            <person name="Poole P.S."/>
            <person name="Dixon R.A."/>
            <person name="James E.K."/>
        </authorList>
    </citation>
    <scope>NUCLEOTIDE SEQUENCE</scope>
    <source>
        <strain evidence="2">U120</strain>
    </source>
</reference>
<evidence type="ECO:0008006" key="4">
    <source>
        <dbReference type="Google" id="ProtNLM"/>
    </source>
</evidence>
<dbReference type="Proteomes" id="UP000601990">
    <property type="component" value="Unassembled WGS sequence"/>
</dbReference>
<evidence type="ECO:0000313" key="2">
    <source>
        <dbReference type="EMBL" id="NMF94118.1"/>
    </source>
</evidence>
<gene>
    <name evidence="2" type="ORF">GO608_12355</name>
</gene>
<keyword evidence="3" id="KW-1185">Reference proteome</keyword>
<accession>A0ABX1N4F1</accession>
<evidence type="ECO:0000313" key="3">
    <source>
        <dbReference type="Proteomes" id="UP000601990"/>
    </source>
</evidence>
<feature type="transmembrane region" description="Helical" evidence="1">
    <location>
        <begin position="18"/>
        <end position="37"/>
    </location>
</feature>
<keyword evidence="1" id="KW-0812">Transmembrane</keyword>